<dbReference type="Gene3D" id="3.30.460.20">
    <property type="entry name" value="CorA soluble domain-like"/>
    <property type="match status" value="1"/>
</dbReference>
<dbReference type="SUPFAM" id="SSF143865">
    <property type="entry name" value="CorA soluble domain-like"/>
    <property type="match status" value="1"/>
</dbReference>
<feature type="non-terminal residue" evidence="1">
    <location>
        <position position="116"/>
    </location>
</feature>
<proteinExistence type="predicted"/>
<dbReference type="InterPro" id="IPR045861">
    <property type="entry name" value="CorA_cytoplasmic_dom"/>
</dbReference>
<comment type="caution">
    <text evidence="1">The sequence shown here is derived from an EMBL/GenBank/DDBJ whole genome shotgun (WGS) entry which is preliminary data.</text>
</comment>
<protein>
    <submittedName>
        <fullName evidence="1">Magnesium and cobalt transport protein CorA</fullName>
    </submittedName>
</protein>
<sequence length="116" mass="13071">MKNNLLSDKLAYNGDTKTRTHLHLCSYTVDRVEEAAGDDFGEMKSRFQPDGITWLQIHGLEDTDAVQTVCTHFGIDFLVMQDILNTDHASKVEEHDQYNVIIAKQIMGGEAMQVSL</sequence>
<reference evidence="1" key="1">
    <citation type="journal article" date="2013" name="Environ. Microbiol.">
        <title>Microbiota from the distal guts of lean and obese adolescents exhibit partial functional redundancy besides clear differences in community structure.</title>
        <authorList>
            <person name="Ferrer M."/>
            <person name="Ruiz A."/>
            <person name="Lanza F."/>
            <person name="Haange S.B."/>
            <person name="Oberbach A."/>
            <person name="Till H."/>
            <person name="Bargiela R."/>
            <person name="Campoy C."/>
            <person name="Segura M.T."/>
            <person name="Richter M."/>
            <person name="von Bergen M."/>
            <person name="Seifert J."/>
            <person name="Suarez A."/>
        </authorList>
    </citation>
    <scope>NUCLEOTIDE SEQUENCE</scope>
</reference>
<gene>
    <name evidence="1" type="ORF">LEA_16030</name>
</gene>
<name>K1RZX6_9ZZZZ</name>
<organism evidence="1">
    <name type="scientific">human gut metagenome</name>
    <dbReference type="NCBI Taxonomy" id="408170"/>
    <lineage>
        <taxon>unclassified sequences</taxon>
        <taxon>metagenomes</taxon>
        <taxon>organismal metagenomes</taxon>
    </lineage>
</organism>
<dbReference type="EMBL" id="AJWY01010954">
    <property type="protein sequence ID" value="EKC54092.1"/>
    <property type="molecule type" value="Genomic_DNA"/>
</dbReference>
<accession>K1RZX6</accession>
<evidence type="ECO:0000313" key="1">
    <source>
        <dbReference type="EMBL" id="EKC54092.1"/>
    </source>
</evidence>
<dbReference type="AlphaFoldDB" id="K1RZX6"/>